<sequence>MVNERASWPVSQSWGSSTCARRAHCSGSLRCSHDSLVAVNDAVGTLPTACAHPAAPSASCLRNQPASGALSVSFQSLAGRST</sequence>
<protein>
    <submittedName>
        <fullName evidence="1">Unannotated protein</fullName>
    </submittedName>
</protein>
<reference evidence="1" key="1">
    <citation type="submission" date="2020-05" db="EMBL/GenBank/DDBJ databases">
        <authorList>
            <person name="Chiriac C."/>
            <person name="Salcher M."/>
            <person name="Ghai R."/>
            <person name="Kavagutti S V."/>
        </authorList>
    </citation>
    <scope>NUCLEOTIDE SEQUENCE</scope>
</reference>
<accession>A0A6J6H8T9</accession>
<name>A0A6J6H8T9_9ZZZZ</name>
<proteinExistence type="predicted"/>
<gene>
    <name evidence="1" type="ORF">UFOPK1493_04597</name>
</gene>
<dbReference type="EMBL" id="CAEZSR010000395">
    <property type="protein sequence ID" value="CAB4605168.1"/>
    <property type="molecule type" value="Genomic_DNA"/>
</dbReference>
<organism evidence="1">
    <name type="scientific">freshwater metagenome</name>
    <dbReference type="NCBI Taxonomy" id="449393"/>
    <lineage>
        <taxon>unclassified sequences</taxon>
        <taxon>metagenomes</taxon>
        <taxon>ecological metagenomes</taxon>
    </lineage>
</organism>
<evidence type="ECO:0000313" key="1">
    <source>
        <dbReference type="EMBL" id="CAB4605168.1"/>
    </source>
</evidence>
<dbReference type="AlphaFoldDB" id="A0A6J6H8T9"/>